<gene>
    <name evidence="3" type="ORF">ZYGM_002805</name>
</gene>
<feature type="region of interest" description="Disordered" evidence="1">
    <location>
        <begin position="1"/>
        <end position="27"/>
    </location>
</feature>
<dbReference type="Proteomes" id="UP000301737">
    <property type="component" value="Unassembled WGS sequence"/>
</dbReference>
<dbReference type="Pfam" id="PF12146">
    <property type="entry name" value="Hydrolase_4"/>
    <property type="match status" value="1"/>
</dbReference>
<feature type="compositionally biased region" description="Polar residues" evidence="1">
    <location>
        <begin position="11"/>
        <end position="23"/>
    </location>
</feature>
<proteinExistence type="predicted"/>
<dbReference type="AlphaFoldDB" id="A0A4C2E5K6"/>
<keyword evidence="4" id="KW-1185">Reference proteome</keyword>
<dbReference type="EMBL" id="BIMX01000010">
    <property type="protein sequence ID" value="GCE99460.1"/>
    <property type="molecule type" value="Genomic_DNA"/>
</dbReference>
<reference evidence="3 4" key="1">
    <citation type="submission" date="2019-01" db="EMBL/GenBank/DDBJ databases">
        <title>Draft Genome Sequencing of Zygosaccharomyces mellis Ca-7.</title>
        <authorList>
            <person name="Shiwa Y."/>
            <person name="Kanesaki Y."/>
            <person name="Ishige T."/>
            <person name="Mura K."/>
            <person name="Hori T."/>
            <person name="Tamura T."/>
        </authorList>
    </citation>
    <scope>NUCLEOTIDE SEQUENCE [LARGE SCALE GENOMIC DNA]</scope>
    <source>
        <strain evidence="3 4">Ca-7</strain>
    </source>
</reference>
<dbReference type="InterPro" id="IPR029058">
    <property type="entry name" value="AB_hydrolase_fold"/>
</dbReference>
<sequence length="331" mass="37671">MPNLRTLFGRTKTTATMPQTKGYPTNPEYPYPYQPKTEVPDKQFVDFNDATFATLFWPSVSKPKARVLIVHGFGEYTRLQHRLMDCLSLNGYESWTFDQRGAGETSQGKERGRTNEFHVFNDLDHFIELNLKETQEKGIPLILFGHSMGGGITLNYGIHGTHREKIAAYTTTGPLVLLHPFSAPSAPINFAAPLLATALPNFQINSGLDINVIAGDDHYRKFLLHDYPLGMPLIGTLRQIYDFIERGKKLNENSGGYVTKFSKKPLFIMHGQKDTINDPDATERFYHKLTLTDKQLKLYPGMIHSLLSLESDENFAKVFEDYKQWLDSRFA</sequence>
<dbReference type="Gene3D" id="3.40.50.1820">
    <property type="entry name" value="alpha/beta hydrolase"/>
    <property type="match status" value="1"/>
</dbReference>
<protein>
    <recommendedName>
        <fullName evidence="2">Serine aminopeptidase S33 domain-containing protein</fullName>
    </recommendedName>
</protein>
<evidence type="ECO:0000313" key="4">
    <source>
        <dbReference type="Proteomes" id="UP000301737"/>
    </source>
</evidence>
<dbReference type="PANTHER" id="PTHR11614">
    <property type="entry name" value="PHOSPHOLIPASE-RELATED"/>
    <property type="match status" value="1"/>
</dbReference>
<dbReference type="InterPro" id="IPR022742">
    <property type="entry name" value="Hydrolase_4"/>
</dbReference>
<organism evidence="3 4">
    <name type="scientific">Zygosaccharomyces mellis</name>
    <dbReference type="NCBI Taxonomy" id="42258"/>
    <lineage>
        <taxon>Eukaryota</taxon>
        <taxon>Fungi</taxon>
        <taxon>Dikarya</taxon>
        <taxon>Ascomycota</taxon>
        <taxon>Saccharomycotina</taxon>
        <taxon>Saccharomycetes</taxon>
        <taxon>Saccharomycetales</taxon>
        <taxon>Saccharomycetaceae</taxon>
        <taxon>Zygosaccharomyces</taxon>
    </lineage>
</organism>
<feature type="domain" description="Serine aminopeptidase S33" evidence="2">
    <location>
        <begin position="62"/>
        <end position="309"/>
    </location>
</feature>
<comment type="caution">
    <text evidence="3">The sequence shown here is derived from an EMBL/GenBank/DDBJ whole genome shotgun (WGS) entry which is preliminary data.</text>
</comment>
<dbReference type="OrthoDB" id="10249433at2759"/>
<dbReference type="InterPro" id="IPR051044">
    <property type="entry name" value="MAG_DAG_Lipase"/>
</dbReference>
<name>A0A4C2E5K6_9SACH</name>
<evidence type="ECO:0000313" key="3">
    <source>
        <dbReference type="EMBL" id="GCE99460.1"/>
    </source>
</evidence>
<evidence type="ECO:0000256" key="1">
    <source>
        <dbReference type="SAM" id="MobiDB-lite"/>
    </source>
</evidence>
<evidence type="ECO:0000259" key="2">
    <source>
        <dbReference type="Pfam" id="PF12146"/>
    </source>
</evidence>
<dbReference type="SUPFAM" id="SSF53474">
    <property type="entry name" value="alpha/beta-Hydrolases"/>
    <property type="match status" value="1"/>
</dbReference>
<accession>A0A4C2E5K6</accession>